<dbReference type="InterPro" id="IPR050706">
    <property type="entry name" value="Cyclic-di-GMP_PDE-like"/>
</dbReference>
<keyword evidence="1" id="KW-0812">Transmembrane</keyword>
<dbReference type="AlphaFoldDB" id="A0AAU1I8T1"/>
<accession>A0AAU1I8T1</accession>
<evidence type="ECO:0000259" key="2">
    <source>
        <dbReference type="PROSITE" id="PS50883"/>
    </source>
</evidence>
<keyword evidence="1" id="KW-1133">Transmembrane helix</keyword>
<dbReference type="InterPro" id="IPR035919">
    <property type="entry name" value="EAL_sf"/>
</dbReference>
<keyword evidence="1" id="KW-0472">Membrane</keyword>
<dbReference type="Gene3D" id="3.20.20.450">
    <property type="entry name" value="EAL domain"/>
    <property type="match status" value="1"/>
</dbReference>
<evidence type="ECO:0000313" key="3">
    <source>
        <dbReference type="EMBL" id="WTP91388.1"/>
    </source>
</evidence>
<sequence length="324" mass="34720">MARWLVGGGLLTVWGLSVVFLVVLVGGGRVGVAGYVVWVCAAVAGMSVFAWCAGRVRRAVAVRVGPAPSVSAGELRLALSRGELQLHYQPQVTVGGDVVAMEALLRWPGPRRPEVGAEEILRAADACGMGGRVTAFVLESAVAQAAVWHRQGWAVQIAVNFAAADVLRPHFAAGVLRCLRRHRLAPEAFKVEITEHGELRDGRRAAGALAVLRSHGVTVSLDDFGTGHCSLSRLRMLPVDELKIDRSFVSGMITDERDAAIVRYSLGLARCLQLTVVAEGVETQQELDRLVAYGGCLVQGWLVCRPLHGAAATQWLKDHASCLR</sequence>
<feature type="transmembrane region" description="Helical" evidence="1">
    <location>
        <begin position="32"/>
        <end position="53"/>
    </location>
</feature>
<dbReference type="SMART" id="SM00052">
    <property type="entry name" value="EAL"/>
    <property type="match status" value="1"/>
</dbReference>
<evidence type="ECO:0000256" key="1">
    <source>
        <dbReference type="SAM" id="Phobius"/>
    </source>
</evidence>
<dbReference type="PANTHER" id="PTHR33121">
    <property type="entry name" value="CYCLIC DI-GMP PHOSPHODIESTERASE PDEF"/>
    <property type="match status" value="1"/>
</dbReference>
<dbReference type="Pfam" id="PF00563">
    <property type="entry name" value="EAL"/>
    <property type="match status" value="1"/>
</dbReference>
<feature type="transmembrane region" description="Helical" evidence="1">
    <location>
        <begin position="5"/>
        <end position="26"/>
    </location>
</feature>
<dbReference type="GO" id="GO:0071111">
    <property type="term" value="F:cyclic-guanylate-specific phosphodiesterase activity"/>
    <property type="evidence" value="ECO:0007669"/>
    <property type="project" value="InterPro"/>
</dbReference>
<name>A0AAU1I8T1_9ACTN</name>
<dbReference type="SUPFAM" id="SSF141868">
    <property type="entry name" value="EAL domain-like"/>
    <property type="match status" value="1"/>
</dbReference>
<reference evidence="3" key="1">
    <citation type="submission" date="2022-10" db="EMBL/GenBank/DDBJ databases">
        <title>The complete genomes of actinobacterial strains from the NBC collection.</title>
        <authorList>
            <person name="Joergensen T.S."/>
            <person name="Alvarez Arevalo M."/>
            <person name="Sterndorff E.B."/>
            <person name="Faurdal D."/>
            <person name="Vuksanovic O."/>
            <person name="Mourched A.-S."/>
            <person name="Charusanti P."/>
            <person name="Shaw S."/>
            <person name="Blin K."/>
            <person name="Weber T."/>
        </authorList>
    </citation>
    <scope>NUCLEOTIDE SEQUENCE</scope>
    <source>
        <strain evidence="3">NBC 00180</strain>
    </source>
</reference>
<organism evidence="3">
    <name type="scientific">Streptomyces sp. NBC_00180</name>
    <dbReference type="NCBI Taxonomy" id="2903632"/>
    <lineage>
        <taxon>Bacteria</taxon>
        <taxon>Bacillati</taxon>
        <taxon>Actinomycetota</taxon>
        <taxon>Actinomycetes</taxon>
        <taxon>Kitasatosporales</taxon>
        <taxon>Streptomycetaceae</taxon>
        <taxon>Streptomyces</taxon>
    </lineage>
</organism>
<dbReference type="InterPro" id="IPR001633">
    <property type="entry name" value="EAL_dom"/>
</dbReference>
<dbReference type="PANTHER" id="PTHR33121:SF70">
    <property type="entry name" value="SIGNALING PROTEIN YKOW"/>
    <property type="match status" value="1"/>
</dbReference>
<dbReference type="CDD" id="cd01948">
    <property type="entry name" value="EAL"/>
    <property type="match status" value="1"/>
</dbReference>
<gene>
    <name evidence="3" type="ORF">OG477_41570</name>
</gene>
<dbReference type="EMBL" id="CP108140">
    <property type="protein sequence ID" value="WTP91388.1"/>
    <property type="molecule type" value="Genomic_DNA"/>
</dbReference>
<proteinExistence type="predicted"/>
<dbReference type="PROSITE" id="PS50883">
    <property type="entry name" value="EAL"/>
    <property type="match status" value="1"/>
</dbReference>
<protein>
    <submittedName>
        <fullName evidence="3">EAL domain-containing protein</fullName>
    </submittedName>
</protein>
<feature type="domain" description="EAL" evidence="2">
    <location>
        <begin position="68"/>
        <end position="320"/>
    </location>
</feature>